<sequence>MLLFPALLRAQGEPAPSDVPETPQNAGAGEWRGKGAIAIREVPVWGRRPMKSIGVEETKLDSAILKENIALSIADALTFNTPVFVKQYGRATLSTVSFRGTGPSHTQVTWNGMRINNPMLGMTDFSMIPSYFIDDASLLHGTSSVSETGGGLGGLVKLSTAPAAADGFGLQYIQGIGMFRTFDEFLRLTWGDERWQVSTRAVYQSSANDYKYRNRDKKENIYDDEMNIVGSYYPTERNKSGAFDDVHVLQEVYYNTGKGDRFGLNAWYINSNRELPLLTTDYADDTQFENRQREHTLRSVLSWDHYRRNWKAAAKAGYVHSWTAYDYRRDKGNGILEAMTRSRSRINTLYGQADGEYSVGGKWLFTAGLSAHQHFVESADKNIIRQQGDKAVVGYDKGRIELDGSLSAKWRPTERLGLSVVVHEAMYGTSWSPVIPAFFADCLLSRRGNVVAKASVSRNYRFPTLNDLYFLPGGNPGLNSEKGVAYEAGLSFAVGKEGAYTLSGSASWYDQHIDDWILWLPTAKGFFSPVNIKKVHAYGVEIRADLAASLTRELKINLNGTFSWAPSINEGGADVPGRPVGRQTAALRTGIFGHGDRKALLAQLGPALSVLLLQRTLHHVEQRHHAHRTPYALSDEQPLARKGSLAPVGGPDAQRHGQQPVQRGVPLGALPAHAAHERRILHRHKAQMGDEKEVIRREGAFLRVLFPFGDQLAGIVHKEGLALFRG</sequence>
<dbReference type="PATRIC" id="fig|717959.3.peg.1252"/>
<gene>
    <name evidence="14" type="ORF">AL1_27500</name>
</gene>
<dbReference type="InterPro" id="IPR039426">
    <property type="entry name" value="TonB-dep_rcpt-like"/>
</dbReference>
<keyword evidence="5" id="KW-0732">Signal</keyword>
<keyword evidence="6 10" id="KW-0798">TonB box</keyword>
<comment type="subcellular location">
    <subcellularLocation>
        <location evidence="1">Cell outer membrane</location>
        <topology evidence="1">Multi-pass membrane protein</topology>
    </subcellularLocation>
</comment>
<evidence type="ECO:0000256" key="9">
    <source>
        <dbReference type="ARBA" id="ARBA00023237"/>
    </source>
</evidence>
<protein>
    <submittedName>
        <fullName evidence="14">Outer membrane cobalamin receptor protein</fullName>
    </submittedName>
</protein>
<keyword evidence="4" id="KW-0812">Transmembrane</keyword>
<dbReference type="InterPro" id="IPR037066">
    <property type="entry name" value="Plug_dom_sf"/>
</dbReference>
<dbReference type="AlphaFoldDB" id="D4IPN5"/>
<dbReference type="InterPro" id="IPR000531">
    <property type="entry name" value="Beta-barrel_TonB"/>
</dbReference>
<keyword evidence="7 10" id="KW-0472">Membrane</keyword>
<dbReference type="GO" id="GO:0009279">
    <property type="term" value="C:cell outer membrane"/>
    <property type="evidence" value="ECO:0007669"/>
    <property type="project" value="UniProtKB-SubCell"/>
</dbReference>
<proteinExistence type="inferred from homology"/>
<dbReference type="InterPro" id="IPR036942">
    <property type="entry name" value="Beta-barrel_TonB_sf"/>
</dbReference>
<evidence type="ECO:0000256" key="2">
    <source>
        <dbReference type="ARBA" id="ARBA00022448"/>
    </source>
</evidence>
<reference evidence="14 15" key="2">
    <citation type="submission" date="2010-03" db="EMBL/GenBank/DDBJ databases">
        <authorList>
            <person name="Pajon A."/>
        </authorList>
    </citation>
    <scope>NUCLEOTIDE SEQUENCE [LARGE SCALE GENOMIC DNA]</scope>
    <source>
        <strain evidence="14 15">WAL 8301</strain>
    </source>
</reference>
<keyword evidence="9" id="KW-0998">Cell outer membrane</keyword>
<dbReference type="Gene3D" id="2.170.130.10">
    <property type="entry name" value="TonB-dependent receptor, plug domain"/>
    <property type="match status" value="1"/>
</dbReference>
<dbReference type="Pfam" id="PF00593">
    <property type="entry name" value="TonB_dep_Rec_b-barrel"/>
    <property type="match status" value="1"/>
</dbReference>
<comment type="similarity">
    <text evidence="10">Belongs to the TonB-dependent receptor family.</text>
</comment>
<keyword evidence="15" id="KW-1185">Reference proteome</keyword>
<dbReference type="HOGENOM" id="CLU_026226_0_0_10"/>
<evidence type="ECO:0000259" key="12">
    <source>
        <dbReference type="Pfam" id="PF00593"/>
    </source>
</evidence>
<dbReference type="SUPFAM" id="SSF56935">
    <property type="entry name" value="Porins"/>
    <property type="match status" value="1"/>
</dbReference>
<feature type="domain" description="TonB-dependent receptor-like beta-barrel" evidence="12">
    <location>
        <begin position="185"/>
        <end position="581"/>
    </location>
</feature>
<name>D4IPN5_9BACT</name>
<evidence type="ECO:0000256" key="11">
    <source>
        <dbReference type="SAM" id="MobiDB-lite"/>
    </source>
</evidence>
<dbReference type="PANTHER" id="PTHR30069">
    <property type="entry name" value="TONB-DEPENDENT OUTER MEMBRANE RECEPTOR"/>
    <property type="match status" value="1"/>
</dbReference>
<evidence type="ECO:0000256" key="8">
    <source>
        <dbReference type="ARBA" id="ARBA00023170"/>
    </source>
</evidence>
<dbReference type="GO" id="GO:0044718">
    <property type="term" value="P:siderophore transmembrane transport"/>
    <property type="evidence" value="ECO:0007669"/>
    <property type="project" value="TreeGrafter"/>
</dbReference>
<evidence type="ECO:0000259" key="13">
    <source>
        <dbReference type="Pfam" id="PF07715"/>
    </source>
</evidence>
<dbReference type="GO" id="GO:0015344">
    <property type="term" value="F:siderophore uptake transmembrane transporter activity"/>
    <property type="evidence" value="ECO:0007669"/>
    <property type="project" value="TreeGrafter"/>
</dbReference>
<dbReference type="KEGG" id="ash:AL1_27500"/>
<keyword evidence="3" id="KW-1134">Transmembrane beta strand</keyword>
<feature type="region of interest" description="Disordered" evidence="11">
    <location>
        <begin position="623"/>
        <end position="659"/>
    </location>
</feature>
<keyword evidence="8 14" id="KW-0675">Receptor</keyword>
<evidence type="ECO:0000256" key="5">
    <source>
        <dbReference type="ARBA" id="ARBA00022729"/>
    </source>
</evidence>
<dbReference type="Gene3D" id="2.40.170.20">
    <property type="entry name" value="TonB-dependent receptor, beta-barrel domain"/>
    <property type="match status" value="1"/>
</dbReference>
<evidence type="ECO:0000313" key="15">
    <source>
        <dbReference type="Proteomes" id="UP000008794"/>
    </source>
</evidence>
<evidence type="ECO:0000313" key="14">
    <source>
        <dbReference type="EMBL" id="CBK64897.1"/>
    </source>
</evidence>
<dbReference type="PANTHER" id="PTHR30069:SF29">
    <property type="entry name" value="HEMOGLOBIN AND HEMOGLOBIN-HAPTOGLOBIN-BINDING PROTEIN 1-RELATED"/>
    <property type="match status" value="1"/>
</dbReference>
<feature type="domain" description="TonB-dependent receptor plug" evidence="13">
    <location>
        <begin position="60"/>
        <end position="154"/>
    </location>
</feature>
<evidence type="ECO:0000256" key="10">
    <source>
        <dbReference type="RuleBase" id="RU003357"/>
    </source>
</evidence>
<dbReference type="EMBL" id="FP929032">
    <property type="protein sequence ID" value="CBK64897.1"/>
    <property type="molecule type" value="Genomic_DNA"/>
</dbReference>
<dbReference type="STRING" id="717959.AL1_27500"/>
<dbReference type="Pfam" id="PF07715">
    <property type="entry name" value="Plug"/>
    <property type="match status" value="1"/>
</dbReference>
<reference evidence="14 15" key="1">
    <citation type="submission" date="2010-03" db="EMBL/GenBank/DDBJ databases">
        <title>The genome sequence of Alistipes shahii WAL 8301.</title>
        <authorList>
            <consortium name="metaHIT consortium -- http://www.metahit.eu/"/>
            <person name="Pajon A."/>
            <person name="Turner K."/>
            <person name="Parkhill J."/>
        </authorList>
    </citation>
    <scope>NUCLEOTIDE SEQUENCE [LARGE SCALE GENOMIC DNA]</scope>
    <source>
        <strain evidence="14 15">WAL 8301</strain>
    </source>
</reference>
<evidence type="ECO:0000256" key="3">
    <source>
        <dbReference type="ARBA" id="ARBA00022452"/>
    </source>
</evidence>
<evidence type="ECO:0000256" key="6">
    <source>
        <dbReference type="ARBA" id="ARBA00023077"/>
    </source>
</evidence>
<evidence type="ECO:0000256" key="1">
    <source>
        <dbReference type="ARBA" id="ARBA00004571"/>
    </source>
</evidence>
<keyword evidence="2" id="KW-0813">Transport</keyword>
<evidence type="ECO:0000256" key="4">
    <source>
        <dbReference type="ARBA" id="ARBA00022692"/>
    </source>
</evidence>
<accession>D4IPN5</accession>
<dbReference type="InterPro" id="IPR012910">
    <property type="entry name" value="Plug_dom"/>
</dbReference>
<evidence type="ECO:0000256" key="7">
    <source>
        <dbReference type="ARBA" id="ARBA00023136"/>
    </source>
</evidence>
<organism evidence="14 15">
    <name type="scientific">Alistipes shahii WAL 8301</name>
    <dbReference type="NCBI Taxonomy" id="717959"/>
    <lineage>
        <taxon>Bacteria</taxon>
        <taxon>Pseudomonadati</taxon>
        <taxon>Bacteroidota</taxon>
        <taxon>Bacteroidia</taxon>
        <taxon>Bacteroidales</taxon>
        <taxon>Rikenellaceae</taxon>
        <taxon>Alistipes</taxon>
    </lineage>
</organism>
<dbReference type="Proteomes" id="UP000008794">
    <property type="component" value="Chromosome"/>
</dbReference>